<dbReference type="EMBL" id="JACHJT010000001">
    <property type="protein sequence ID" value="MBB4933503.1"/>
    <property type="molecule type" value="Genomic_DNA"/>
</dbReference>
<evidence type="ECO:0000313" key="2">
    <source>
        <dbReference type="Proteomes" id="UP000523007"/>
    </source>
</evidence>
<proteinExistence type="predicted"/>
<sequence>MASTRARDTPLIAYHGEPGRFRYPLIATRPAA</sequence>
<gene>
    <name evidence="1" type="ORF">F4561_004323</name>
</gene>
<protein>
    <submittedName>
        <fullName evidence="1">Uncharacterized protein</fullName>
    </submittedName>
</protein>
<name>A0A7W7RL11_9ACTN</name>
<dbReference type="AlphaFoldDB" id="A0A7W7RL11"/>
<organism evidence="1 2">
    <name type="scientific">Lipingzhangella halophila</name>
    <dbReference type="NCBI Taxonomy" id="1783352"/>
    <lineage>
        <taxon>Bacteria</taxon>
        <taxon>Bacillati</taxon>
        <taxon>Actinomycetota</taxon>
        <taxon>Actinomycetes</taxon>
        <taxon>Streptosporangiales</taxon>
        <taxon>Nocardiopsidaceae</taxon>
        <taxon>Lipingzhangella</taxon>
    </lineage>
</organism>
<keyword evidence="2" id="KW-1185">Reference proteome</keyword>
<accession>A0A7W7RL11</accession>
<comment type="caution">
    <text evidence="1">The sequence shown here is derived from an EMBL/GenBank/DDBJ whole genome shotgun (WGS) entry which is preliminary data.</text>
</comment>
<reference evidence="1 2" key="1">
    <citation type="submission" date="2020-08" db="EMBL/GenBank/DDBJ databases">
        <title>Sequencing the genomes of 1000 actinobacteria strains.</title>
        <authorList>
            <person name="Klenk H.-P."/>
        </authorList>
    </citation>
    <scope>NUCLEOTIDE SEQUENCE [LARGE SCALE GENOMIC DNA]</scope>
    <source>
        <strain evidence="1 2">DSM 102030</strain>
    </source>
</reference>
<evidence type="ECO:0000313" key="1">
    <source>
        <dbReference type="EMBL" id="MBB4933503.1"/>
    </source>
</evidence>
<dbReference type="Proteomes" id="UP000523007">
    <property type="component" value="Unassembled WGS sequence"/>
</dbReference>